<accession>A0ABP4RTP6</accession>
<reference evidence="2" key="1">
    <citation type="journal article" date="2019" name="Int. J. Syst. Evol. Microbiol.">
        <title>The Global Catalogue of Microorganisms (GCM) 10K type strain sequencing project: providing services to taxonomists for standard genome sequencing and annotation.</title>
        <authorList>
            <consortium name="The Broad Institute Genomics Platform"/>
            <consortium name="The Broad Institute Genome Sequencing Center for Infectious Disease"/>
            <person name="Wu L."/>
            <person name="Ma J."/>
        </authorList>
    </citation>
    <scope>NUCLEOTIDE SEQUENCE [LARGE SCALE GENOMIC DNA]</scope>
    <source>
        <strain evidence="2">JCM 14718</strain>
    </source>
</reference>
<dbReference type="Proteomes" id="UP001500618">
    <property type="component" value="Unassembled WGS sequence"/>
</dbReference>
<sequence length="229" mass="24387">MGEFERSVTGIGALAEPVRRELYFFVCGQDTAVSRDQAADAVGVPRHQAKFHLDKLAAEGLLEADYARLDGRTGPGAGHPSKLYRRATNEISVSLPRRQYQLAGLLMADAITDAARTGAPVLDALDQAAATQGAIIGRTAAKRQEGDVLGSAVEALAENGYEPRRENERVVLANCPFHALAAVHTELVCRMNRALVAALAGALAPDRLQVVLEPAADRCCVVLTASPHR</sequence>
<proteinExistence type="predicted"/>
<evidence type="ECO:0000313" key="2">
    <source>
        <dbReference type="Proteomes" id="UP001500618"/>
    </source>
</evidence>
<dbReference type="SUPFAM" id="SSF46785">
    <property type="entry name" value="Winged helix' DNA-binding domain"/>
    <property type="match status" value="1"/>
</dbReference>
<dbReference type="Gene3D" id="1.10.10.10">
    <property type="entry name" value="Winged helix-like DNA-binding domain superfamily/Winged helix DNA-binding domain"/>
    <property type="match status" value="1"/>
</dbReference>
<dbReference type="InterPro" id="IPR036388">
    <property type="entry name" value="WH-like_DNA-bd_sf"/>
</dbReference>
<name>A0ABP4RTP6_9ACTN</name>
<evidence type="ECO:0000313" key="1">
    <source>
        <dbReference type="EMBL" id="GAA1660942.1"/>
    </source>
</evidence>
<protein>
    <submittedName>
        <fullName evidence="1">Transcriptional regulator</fullName>
    </submittedName>
</protein>
<dbReference type="RefSeq" id="WP_344307197.1">
    <property type="nucleotide sequence ID" value="NZ_BAAANY010000002.1"/>
</dbReference>
<keyword evidence="2" id="KW-1185">Reference proteome</keyword>
<organism evidence="1 2">
    <name type="scientific">Fodinicola feengrottensis</name>
    <dbReference type="NCBI Taxonomy" id="435914"/>
    <lineage>
        <taxon>Bacteria</taxon>
        <taxon>Bacillati</taxon>
        <taxon>Actinomycetota</taxon>
        <taxon>Actinomycetes</taxon>
        <taxon>Mycobacteriales</taxon>
        <taxon>Fodinicola</taxon>
    </lineage>
</organism>
<comment type="caution">
    <text evidence="1">The sequence shown here is derived from an EMBL/GenBank/DDBJ whole genome shotgun (WGS) entry which is preliminary data.</text>
</comment>
<dbReference type="InterPro" id="IPR036390">
    <property type="entry name" value="WH_DNA-bd_sf"/>
</dbReference>
<dbReference type="EMBL" id="BAAANY010000002">
    <property type="protein sequence ID" value="GAA1660942.1"/>
    <property type="molecule type" value="Genomic_DNA"/>
</dbReference>
<gene>
    <name evidence="1" type="ORF">GCM10009765_08000</name>
</gene>